<name>A0ACD2ZX08_9AGAR</name>
<evidence type="ECO:0000313" key="2">
    <source>
        <dbReference type="Proteomes" id="UP000308600"/>
    </source>
</evidence>
<dbReference type="EMBL" id="ML209863">
    <property type="protein sequence ID" value="TFK57917.1"/>
    <property type="molecule type" value="Genomic_DNA"/>
</dbReference>
<sequence length="119" mass="12553">MTYGLPLILKNGIVKIAPKGRVDCVGDQFLTISDTLSILASHIRLSIPLREVGLPYDIATQIAILSSSSVSGHVSGHVIMVKGGMEGPHFPVACSRYPVLTYIPQVASSICPKITGPGL</sequence>
<gene>
    <name evidence="1" type="ORF">BDN72DRAFT_966458</name>
</gene>
<dbReference type="Proteomes" id="UP000308600">
    <property type="component" value="Unassembled WGS sequence"/>
</dbReference>
<keyword evidence="2" id="KW-1185">Reference proteome</keyword>
<evidence type="ECO:0000313" key="1">
    <source>
        <dbReference type="EMBL" id="TFK57917.1"/>
    </source>
</evidence>
<proteinExistence type="predicted"/>
<protein>
    <submittedName>
        <fullName evidence="1">Uncharacterized protein</fullName>
    </submittedName>
</protein>
<organism evidence="1 2">
    <name type="scientific">Pluteus cervinus</name>
    <dbReference type="NCBI Taxonomy" id="181527"/>
    <lineage>
        <taxon>Eukaryota</taxon>
        <taxon>Fungi</taxon>
        <taxon>Dikarya</taxon>
        <taxon>Basidiomycota</taxon>
        <taxon>Agaricomycotina</taxon>
        <taxon>Agaricomycetes</taxon>
        <taxon>Agaricomycetidae</taxon>
        <taxon>Agaricales</taxon>
        <taxon>Pluteineae</taxon>
        <taxon>Pluteaceae</taxon>
        <taxon>Pluteus</taxon>
    </lineage>
</organism>
<accession>A0ACD2ZX08</accession>
<reference evidence="1 2" key="1">
    <citation type="journal article" date="2019" name="Nat. Ecol. Evol.">
        <title>Megaphylogeny resolves global patterns of mushroom evolution.</title>
        <authorList>
            <person name="Varga T."/>
            <person name="Krizsan K."/>
            <person name="Foldi C."/>
            <person name="Dima B."/>
            <person name="Sanchez-Garcia M."/>
            <person name="Sanchez-Ramirez S."/>
            <person name="Szollosi G.J."/>
            <person name="Szarkandi J.G."/>
            <person name="Papp V."/>
            <person name="Albert L."/>
            <person name="Andreopoulos W."/>
            <person name="Angelini C."/>
            <person name="Antonin V."/>
            <person name="Barry K.W."/>
            <person name="Bougher N.L."/>
            <person name="Buchanan P."/>
            <person name="Buyck B."/>
            <person name="Bense V."/>
            <person name="Catcheside P."/>
            <person name="Chovatia M."/>
            <person name="Cooper J."/>
            <person name="Damon W."/>
            <person name="Desjardin D."/>
            <person name="Finy P."/>
            <person name="Geml J."/>
            <person name="Haridas S."/>
            <person name="Hughes K."/>
            <person name="Justo A."/>
            <person name="Karasinski D."/>
            <person name="Kautmanova I."/>
            <person name="Kiss B."/>
            <person name="Kocsube S."/>
            <person name="Kotiranta H."/>
            <person name="LaButti K.M."/>
            <person name="Lechner B.E."/>
            <person name="Liimatainen K."/>
            <person name="Lipzen A."/>
            <person name="Lukacs Z."/>
            <person name="Mihaltcheva S."/>
            <person name="Morgado L.N."/>
            <person name="Niskanen T."/>
            <person name="Noordeloos M.E."/>
            <person name="Ohm R.A."/>
            <person name="Ortiz-Santana B."/>
            <person name="Ovrebo C."/>
            <person name="Racz N."/>
            <person name="Riley R."/>
            <person name="Savchenko A."/>
            <person name="Shiryaev A."/>
            <person name="Soop K."/>
            <person name="Spirin V."/>
            <person name="Szebenyi C."/>
            <person name="Tomsovsky M."/>
            <person name="Tulloss R.E."/>
            <person name="Uehling J."/>
            <person name="Grigoriev I.V."/>
            <person name="Vagvolgyi C."/>
            <person name="Papp T."/>
            <person name="Martin F.M."/>
            <person name="Miettinen O."/>
            <person name="Hibbett D.S."/>
            <person name="Nagy L.G."/>
        </authorList>
    </citation>
    <scope>NUCLEOTIDE SEQUENCE [LARGE SCALE GENOMIC DNA]</scope>
    <source>
        <strain evidence="1 2">NL-1719</strain>
    </source>
</reference>